<accession>A0A7W7CQE8</accession>
<reference evidence="2 3" key="1">
    <citation type="submission" date="2020-08" db="EMBL/GenBank/DDBJ databases">
        <title>Sequencing the genomes of 1000 actinobacteria strains.</title>
        <authorList>
            <person name="Klenk H.-P."/>
        </authorList>
    </citation>
    <scope>NUCLEOTIDE SEQUENCE [LARGE SCALE GENOMIC DNA]</scope>
    <source>
        <strain evidence="2 3">DSM 45518</strain>
    </source>
</reference>
<dbReference type="AlphaFoldDB" id="A0A7W7CQE8"/>
<evidence type="ECO:0000256" key="1">
    <source>
        <dbReference type="SAM" id="MobiDB-lite"/>
    </source>
</evidence>
<dbReference type="EMBL" id="JACHMF010000001">
    <property type="protein sequence ID" value="MBB4692817.1"/>
    <property type="molecule type" value="Genomic_DNA"/>
</dbReference>
<dbReference type="Proteomes" id="UP000542742">
    <property type="component" value="Unassembled WGS sequence"/>
</dbReference>
<evidence type="ECO:0000313" key="2">
    <source>
        <dbReference type="EMBL" id="MBB4692817.1"/>
    </source>
</evidence>
<comment type="caution">
    <text evidence="2">The sequence shown here is derived from an EMBL/GenBank/DDBJ whole genome shotgun (WGS) entry which is preliminary data.</text>
</comment>
<name>A0A7W7CQE8_9ACTN</name>
<keyword evidence="3" id="KW-1185">Reference proteome</keyword>
<protein>
    <submittedName>
        <fullName evidence="2">Uncharacterized protein</fullName>
    </submittedName>
</protein>
<dbReference type="RefSeq" id="WP_184951499.1">
    <property type="nucleotide sequence ID" value="NZ_BOMC01000063.1"/>
</dbReference>
<organism evidence="2 3">
    <name type="scientific">Paractinoplanes abujensis</name>
    <dbReference type="NCBI Taxonomy" id="882441"/>
    <lineage>
        <taxon>Bacteria</taxon>
        <taxon>Bacillati</taxon>
        <taxon>Actinomycetota</taxon>
        <taxon>Actinomycetes</taxon>
        <taxon>Micromonosporales</taxon>
        <taxon>Micromonosporaceae</taxon>
        <taxon>Paractinoplanes</taxon>
    </lineage>
</organism>
<sequence length="115" mass="11473">MTEHLSDEPSPGAATGTWSGSNPGPGGVTFNGTTCAGGTAPAPCTMLVPGPLTDTIAVPARVVVAIDKFSGPSTPPATAPVKVWMAGHFEAAGAQRIAGLVAPALREQPSAWPRT</sequence>
<proteinExistence type="predicted"/>
<gene>
    <name evidence="2" type="ORF">BKA14_002965</name>
</gene>
<feature type="region of interest" description="Disordered" evidence="1">
    <location>
        <begin position="1"/>
        <end position="41"/>
    </location>
</feature>
<evidence type="ECO:0000313" key="3">
    <source>
        <dbReference type="Proteomes" id="UP000542742"/>
    </source>
</evidence>